<dbReference type="SUPFAM" id="SSF55729">
    <property type="entry name" value="Acyl-CoA N-acyltransferases (Nat)"/>
    <property type="match status" value="1"/>
</dbReference>
<dbReference type="Gene3D" id="3.40.630.30">
    <property type="match status" value="1"/>
</dbReference>
<dbReference type="Proteomes" id="UP000317430">
    <property type="component" value="Unassembled WGS sequence"/>
</dbReference>
<feature type="domain" description="N-acetyltransferase" evidence="3">
    <location>
        <begin position="1"/>
        <end position="147"/>
    </location>
</feature>
<name>A0A5C5SH68_9STRE</name>
<evidence type="ECO:0000256" key="2">
    <source>
        <dbReference type="ARBA" id="ARBA00023315"/>
    </source>
</evidence>
<dbReference type="GO" id="GO:0016747">
    <property type="term" value="F:acyltransferase activity, transferring groups other than amino-acyl groups"/>
    <property type="evidence" value="ECO:0007669"/>
    <property type="project" value="InterPro"/>
</dbReference>
<keyword evidence="2" id="KW-0012">Acyltransferase</keyword>
<dbReference type="PROSITE" id="PS51186">
    <property type="entry name" value="GNAT"/>
    <property type="match status" value="1"/>
</dbReference>
<proteinExistence type="predicted"/>
<accession>A0A5C5SH68</accession>
<dbReference type="CDD" id="cd04301">
    <property type="entry name" value="NAT_SF"/>
    <property type="match status" value="1"/>
</dbReference>
<protein>
    <submittedName>
        <fullName evidence="4">GNAT family N-acetyltransferase</fullName>
    </submittedName>
</protein>
<dbReference type="InterPro" id="IPR016181">
    <property type="entry name" value="Acyl_CoA_acyltransferase"/>
</dbReference>
<comment type="caution">
    <text evidence="4">The sequence shown here is derived from an EMBL/GenBank/DDBJ whole genome shotgun (WGS) entry which is preliminary data.</text>
</comment>
<sequence length="147" mass="16516">MGLRSLTQNDVPALAELAQVLGYPVEEAFVAQQLAQLLVDESHFILGYEKDGQLVGFLDSQVYESLYAPKGFNVLGLVVLPSHQGQGIGRELLTALEEEASNRAFAFIRLNSGSQRLNAHEFYRRCGYEGDKMQVRFFKRIGDRDDF</sequence>
<dbReference type="InterPro" id="IPR000182">
    <property type="entry name" value="GNAT_dom"/>
</dbReference>
<dbReference type="InterPro" id="IPR050832">
    <property type="entry name" value="Bact_Acetyltransf"/>
</dbReference>
<evidence type="ECO:0000313" key="5">
    <source>
        <dbReference type="Proteomes" id="UP000317430"/>
    </source>
</evidence>
<dbReference type="EMBL" id="VOHL01000001">
    <property type="protein sequence ID" value="TWS99271.1"/>
    <property type="molecule type" value="Genomic_DNA"/>
</dbReference>
<keyword evidence="1 4" id="KW-0808">Transferase</keyword>
<dbReference type="PANTHER" id="PTHR43877:SF2">
    <property type="entry name" value="AMINOALKYLPHOSPHONATE N-ACETYLTRANSFERASE-RELATED"/>
    <property type="match status" value="1"/>
</dbReference>
<organism evidence="4 5">
    <name type="scientific">Streptococcus cuniculipharyngis</name>
    <dbReference type="NCBI Taxonomy" id="1562651"/>
    <lineage>
        <taxon>Bacteria</taxon>
        <taxon>Bacillati</taxon>
        <taxon>Bacillota</taxon>
        <taxon>Bacilli</taxon>
        <taxon>Lactobacillales</taxon>
        <taxon>Streptococcaceae</taxon>
        <taxon>Streptococcus</taxon>
    </lineage>
</organism>
<keyword evidence="5" id="KW-1185">Reference proteome</keyword>
<dbReference type="PANTHER" id="PTHR43877">
    <property type="entry name" value="AMINOALKYLPHOSPHONATE N-ACETYLTRANSFERASE-RELATED-RELATED"/>
    <property type="match status" value="1"/>
</dbReference>
<reference evidence="4 5" key="1">
    <citation type="submission" date="2019-08" db="EMBL/GenBank/DDBJ databases">
        <authorList>
            <person name="Lei W."/>
        </authorList>
    </citation>
    <scope>NUCLEOTIDE SEQUENCE [LARGE SCALE GENOMIC DNA]</scope>
    <source>
        <strain evidence="4 5">CCUG 66496</strain>
    </source>
</reference>
<dbReference type="AlphaFoldDB" id="A0A5C5SH68"/>
<evidence type="ECO:0000313" key="4">
    <source>
        <dbReference type="EMBL" id="TWS99271.1"/>
    </source>
</evidence>
<evidence type="ECO:0000259" key="3">
    <source>
        <dbReference type="PROSITE" id="PS51186"/>
    </source>
</evidence>
<dbReference type="OrthoDB" id="9797826at2"/>
<dbReference type="Pfam" id="PF00583">
    <property type="entry name" value="Acetyltransf_1"/>
    <property type="match status" value="1"/>
</dbReference>
<evidence type="ECO:0000256" key="1">
    <source>
        <dbReference type="ARBA" id="ARBA00022679"/>
    </source>
</evidence>
<gene>
    <name evidence="4" type="ORF">FRX57_00955</name>
</gene>